<protein>
    <submittedName>
        <fullName evidence="2">Uncharacterized protein</fullName>
    </submittedName>
</protein>
<dbReference type="AlphaFoldDB" id="A0A915K010"/>
<dbReference type="WBParaSite" id="nRc.2.0.1.t31228-RA">
    <property type="protein sequence ID" value="nRc.2.0.1.t31228-RA"/>
    <property type="gene ID" value="nRc.2.0.1.g31228"/>
</dbReference>
<accession>A0A915K010</accession>
<name>A0A915K010_ROMCU</name>
<dbReference type="Proteomes" id="UP000887565">
    <property type="component" value="Unplaced"/>
</dbReference>
<evidence type="ECO:0000313" key="2">
    <source>
        <dbReference type="WBParaSite" id="nRc.2.0.1.t31228-RA"/>
    </source>
</evidence>
<organism evidence="1 2">
    <name type="scientific">Romanomermis culicivorax</name>
    <name type="common">Nematode worm</name>
    <dbReference type="NCBI Taxonomy" id="13658"/>
    <lineage>
        <taxon>Eukaryota</taxon>
        <taxon>Metazoa</taxon>
        <taxon>Ecdysozoa</taxon>
        <taxon>Nematoda</taxon>
        <taxon>Enoplea</taxon>
        <taxon>Dorylaimia</taxon>
        <taxon>Mermithida</taxon>
        <taxon>Mermithoidea</taxon>
        <taxon>Mermithidae</taxon>
        <taxon>Romanomermis</taxon>
    </lineage>
</organism>
<sequence>MEETMLAEALLDNLTECEKERLEKLPDWQEYYTVEEMAEKLKGLCNMAKAWDLTAKLNIPQLTDPSFDPQENPIKLNLLPQQRSYIESKGQCEDSASCFNSLTKPTLRVKVKSMGGNQTGKRKL</sequence>
<keyword evidence="1" id="KW-1185">Reference proteome</keyword>
<reference evidence="2" key="1">
    <citation type="submission" date="2022-11" db="UniProtKB">
        <authorList>
            <consortium name="WormBaseParasite"/>
        </authorList>
    </citation>
    <scope>IDENTIFICATION</scope>
</reference>
<evidence type="ECO:0000313" key="1">
    <source>
        <dbReference type="Proteomes" id="UP000887565"/>
    </source>
</evidence>
<proteinExistence type="predicted"/>